<evidence type="ECO:0000313" key="8">
    <source>
        <dbReference type="EMBL" id="MDM9632658.1"/>
    </source>
</evidence>
<dbReference type="RefSeq" id="WP_289726022.1">
    <property type="nucleotide sequence ID" value="NZ_JAUDUY010000012.1"/>
</dbReference>
<evidence type="ECO:0000256" key="7">
    <source>
        <dbReference type="HAMAP-Rule" id="MF_00109"/>
    </source>
</evidence>
<evidence type="ECO:0000256" key="5">
    <source>
        <dbReference type="ARBA" id="ARBA00022840"/>
    </source>
</evidence>
<feature type="binding site" evidence="7">
    <location>
        <begin position="10"/>
        <end position="15"/>
    </location>
    <ligand>
        <name>ATP</name>
        <dbReference type="ChEBI" id="CHEBI:30616"/>
    </ligand>
</feature>
<comment type="catalytic activity">
    <reaction evidence="7">
        <text>shikimate + ATP = 3-phosphoshikimate + ADP + H(+)</text>
        <dbReference type="Rhea" id="RHEA:13121"/>
        <dbReference type="ChEBI" id="CHEBI:15378"/>
        <dbReference type="ChEBI" id="CHEBI:30616"/>
        <dbReference type="ChEBI" id="CHEBI:36208"/>
        <dbReference type="ChEBI" id="CHEBI:145989"/>
        <dbReference type="ChEBI" id="CHEBI:456216"/>
        <dbReference type="EC" id="2.7.1.71"/>
    </reaction>
</comment>
<reference evidence="8" key="1">
    <citation type="submission" date="2023-06" db="EMBL/GenBank/DDBJ databases">
        <title>Robiginitalea aurantiacus sp. nov. and Algoriphagus sediminis sp. nov., isolated from coastal sediment.</title>
        <authorList>
            <person name="Zhou Z.Y."/>
            <person name="An J."/>
            <person name="Jia Y.W."/>
            <person name="Du Z.J."/>
        </authorList>
    </citation>
    <scope>NUCLEOTIDE SEQUENCE</scope>
    <source>
        <strain evidence="8">M39</strain>
    </source>
</reference>
<dbReference type="InterPro" id="IPR000623">
    <property type="entry name" value="Shikimate_kinase/TSH1"/>
</dbReference>
<comment type="subcellular location">
    <subcellularLocation>
        <location evidence="7">Cytoplasm</location>
    </subcellularLocation>
</comment>
<keyword evidence="2 7" id="KW-0808">Transferase</keyword>
<comment type="caution">
    <text evidence="7">Lacks conserved residue(s) required for the propagation of feature annotation.</text>
</comment>
<keyword evidence="3 7" id="KW-0547">Nucleotide-binding</keyword>
<dbReference type="Proteomes" id="UP001174839">
    <property type="component" value="Unassembled WGS sequence"/>
</dbReference>
<organism evidence="8 9">
    <name type="scientific">Robiginitalea aurantiaca</name>
    <dbReference type="NCBI Taxonomy" id="3056915"/>
    <lineage>
        <taxon>Bacteria</taxon>
        <taxon>Pseudomonadati</taxon>
        <taxon>Bacteroidota</taxon>
        <taxon>Flavobacteriia</taxon>
        <taxon>Flavobacteriales</taxon>
        <taxon>Flavobacteriaceae</taxon>
        <taxon>Robiginitalea</taxon>
    </lineage>
</organism>
<comment type="pathway">
    <text evidence="7">Metabolic intermediate biosynthesis; chorismate biosynthesis; chorismate from D-erythrose 4-phosphate and phosphoenolpyruvate: step 5/7.</text>
</comment>
<keyword evidence="7" id="KW-0479">Metal-binding</keyword>
<comment type="function">
    <text evidence="7">Catalyzes the specific phosphorylation of the 3-hydroxyl group of shikimic acid using ATP as a cosubstrate.</text>
</comment>
<comment type="caution">
    <text evidence="8">The sequence shown here is derived from an EMBL/GenBank/DDBJ whole genome shotgun (WGS) entry which is preliminary data.</text>
</comment>
<dbReference type="GO" id="GO:0004765">
    <property type="term" value="F:shikimate kinase activity"/>
    <property type="evidence" value="ECO:0007669"/>
    <property type="project" value="UniProtKB-EC"/>
</dbReference>
<feature type="binding site" evidence="7">
    <location>
        <position position="141"/>
    </location>
    <ligand>
        <name>substrate</name>
    </ligand>
</feature>
<sequence length="171" mass="18967">MLIVLLGYMGSGKSTVGKALAERLNLPFTDLDTAIEEESGTTIPELFQNKGELYFRKLEHEILVGFLESGQDRVLSLGGGTPAYAGNMDRVVRATPNSFYLQHSIPSLVGRLVREKAQRPLIAHLPDSELPEFIGKHLFDRGPYYLKASHTLVSSDKLLEELLDEIEGKLV</sequence>
<dbReference type="HAMAP" id="MF_00109">
    <property type="entry name" value="Shikimate_kinase"/>
    <property type="match status" value="1"/>
</dbReference>
<feature type="binding site" evidence="7">
    <location>
        <position position="14"/>
    </location>
    <ligand>
        <name>Mg(2+)</name>
        <dbReference type="ChEBI" id="CHEBI:18420"/>
    </ligand>
</feature>
<feature type="binding site" evidence="7">
    <location>
        <position position="119"/>
    </location>
    <ligand>
        <name>ATP</name>
        <dbReference type="ChEBI" id="CHEBI:30616"/>
    </ligand>
</feature>
<comment type="cofactor">
    <cofactor evidence="7">
        <name>Mg(2+)</name>
        <dbReference type="ChEBI" id="CHEBI:18420"/>
    </cofactor>
    <text evidence="7">Binds 1 Mg(2+) ion per subunit.</text>
</comment>
<keyword evidence="6 7" id="KW-0057">Aromatic amino acid biosynthesis</keyword>
<keyword evidence="4 7" id="KW-0418">Kinase</keyword>
<evidence type="ECO:0000256" key="1">
    <source>
        <dbReference type="ARBA" id="ARBA00022605"/>
    </source>
</evidence>
<dbReference type="CDD" id="cd00464">
    <property type="entry name" value="SK"/>
    <property type="match status" value="1"/>
</dbReference>
<dbReference type="EC" id="2.7.1.71" evidence="7"/>
<keyword evidence="7" id="KW-0963">Cytoplasm</keyword>
<dbReference type="PANTHER" id="PTHR21087">
    <property type="entry name" value="SHIKIMATE KINASE"/>
    <property type="match status" value="1"/>
</dbReference>
<name>A0ABT7WI99_9FLAO</name>
<comment type="similarity">
    <text evidence="7">Belongs to the shikimate kinase family.</text>
</comment>
<keyword evidence="1 7" id="KW-0028">Amino-acid biosynthesis</keyword>
<feature type="binding site" evidence="7">
    <location>
        <position position="56"/>
    </location>
    <ligand>
        <name>substrate</name>
    </ligand>
</feature>
<dbReference type="SUPFAM" id="SSF52540">
    <property type="entry name" value="P-loop containing nucleoside triphosphate hydrolases"/>
    <property type="match status" value="1"/>
</dbReference>
<evidence type="ECO:0000256" key="6">
    <source>
        <dbReference type="ARBA" id="ARBA00023141"/>
    </source>
</evidence>
<evidence type="ECO:0000256" key="4">
    <source>
        <dbReference type="ARBA" id="ARBA00022777"/>
    </source>
</evidence>
<feature type="binding site" evidence="7">
    <location>
        <position position="32"/>
    </location>
    <ligand>
        <name>substrate</name>
    </ligand>
</feature>
<feature type="binding site" evidence="7">
    <location>
        <position position="79"/>
    </location>
    <ligand>
        <name>substrate</name>
    </ligand>
</feature>
<dbReference type="PRINTS" id="PR01100">
    <property type="entry name" value="SHIKIMTKNASE"/>
</dbReference>
<dbReference type="Gene3D" id="3.40.50.300">
    <property type="entry name" value="P-loop containing nucleotide triphosphate hydrolases"/>
    <property type="match status" value="1"/>
</dbReference>
<keyword evidence="9" id="KW-1185">Reference proteome</keyword>
<dbReference type="InterPro" id="IPR031322">
    <property type="entry name" value="Shikimate/glucono_kinase"/>
</dbReference>
<dbReference type="InterPro" id="IPR027417">
    <property type="entry name" value="P-loop_NTPase"/>
</dbReference>
<dbReference type="EMBL" id="JAUDUY010000012">
    <property type="protein sequence ID" value="MDM9632658.1"/>
    <property type="molecule type" value="Genomic_DNA"/>
</dbReference>
<keyword evidence="7" id="KW-0460">Magnesium</keyword>
<accession>A0ABT7WI99</accession>
<evidence type="ECO:0000256" key="3">
    <source>
        <dbReference type="ARBA" id="ARBA00022741"/>
    </source>
</evidence>
<dbReference type="Pfam" id="PF01202">
    <property type="entry name" value="SKI"/>
    <property type="match status" value="1"/>
</dbReference>
<evidence type="ECO:0000256" key="2">
    <source>
        <dbReference type="ARBA" id="ARBA00022679"/>
    </source>
</evidence>
<dbReference type="PANTHER" id="PTHR21087:SF16">
    <property type="entry name" value="SHIKIMATE KINASE 1, CHLOROPLASTIC"/>
    <property type="match status" value="1"/>
</dbReference>
<evidence type="ECO:0000313" key="9">
    <source>
        <dbReference type="Proteomes" id="UP001174839"/>
    </source>
</evidence>
<proteinExistence type="inferred from homology"/>
<protein>
    <recommendedName>
        <fullName evidence="7">Shikimate kinase</fullName>
        <shortName evidence="7">SK</shortName>
        <ecNumber evidence="7">2.7.1.71</ecNumber>
    </recommendedName>
</protein>
<comment type="subunit">
    <text evidence="7">Monomer.</text>
</comment>
<gene>
    <name evidence="7" type="primary">aroK</name>
    <name evidence="8" type="ORF">QU605_14360</name>
</gene>
<keyword evidence="5 7" id="KW-0067">ATP-binding</keyword>